<organism evidence="2 3">
    <name type="scientific">Lolium multiflorum</name>
    <name type="common">Italian ryegrass</name>
    <name type="synonym">Lolium perenne subsp. multiflorum</name>
    <dbReference type="NCBI Taxonomy" id="4521"/>
    <lineage>
        <taxon>Eukaryota</taxon>
        <taxon>Viridiplantae</taxon>
        <taxon>Streptophyta</taxon>
        <taxon>Embryophyta</taxon>
        <taxon>Tracheophyta</taxon>
        <taxon>Spermatophyta</taxon>
        <taxon>Magnoliopsida</taxon>
        <taxon>Liliopsida</taxon>
        <taxon>Poales</taxon>
        <taxon>Poaceae</taxon>
        <taxon>BOP clade</taxon>
        <taxon>Pooideae</taxon>
        <taxon>Poodae</taxon>
        <taxon>Poeae</taxon>
        <taxon>Poeae Chloroplast Group 2 (Poeae type)</taxon>
        <taxon>Loliodinae</taxon>
        <taxon>Loliinae</taxon>
        <taxon>Lolium</taxon>
    </lineage>
</organism>
<feature type="domain" description="DOG1" evidence="1">
    <location>
        <begin position="24"/>
        <end position="259"/>
    </location>
</feature>
<evidence type="ECO:0000259" key="1">
    <source>
        <dbReference type="PROSITE" id="PS51806"/>
    </source>
</evidence>
<dbReference type="AlphaFoldDB" id="A0AAD8SRC2"/>
<reference evidence="2" key="1">
    <citation type="submission" date="2023-07" db="EMBL/GenBank/DDBJ databases">
        <title>A chromosome-level genome assembly of Lolium multiflorum.</title>
        <authorList>
            <person name="Chen Y."/>
            <person name="Copetti D."/>
            <person name="Kolliker R."/>
            <person name="Studer B."/>
        </authorList>
    </citation>
    <scope>NUCLEOTIDE SEQUENCE</scope>
    <source>
        <strain evidence="2">02402/16</strain>
        <tissue evidence="2">Leaf</tissue>
    </source>
</reference>
<gene>
    <name evidence="2" type="ORF">QYE76_050097</name>
</gene>
<name>A0AAD8SRC2_LOLMU</name>
<accession>A0AAD8SRC2</accession>
<evidence type="ECO:0000313" key="2">
    <source>
        <dbReference type="EMBL" id="KAK1661938.1"/>
    </source>
</evidence>
<dbReference type="Pfam" id="PF14144">
    <property type="entry name" value="DOG1"/>
    <property type="match status" value="1"/>
</dbReference>
<sequence length="260" mass="28172">MTATSRPQHAAHANGTLAPPTDGAETFAKFFECWILQQSRDLDALRAAAAASPEDDAALRRLVDRVLGHYEHYYRAKSAAASDDVLPMFAPSWISATETLYLWCGGWRPTAALQLLYSKSGAQLEAQLPAFLDGGDLHDGDLGGLSADQLQAADQLQRRTIRSEREIDEAAASAQESLATVKMVELSAGGGAAEEGMEREMDAKAEGMRRVLEMADGLRMDTLRAVVALLRPAQAVHFLVAAAELHLSVHDFGRRKDEAK</sequence>
<dbReference type="GO" id="GO:0043565">
    <property type="term" value="F:sequence-specific DNA binding"/>
    <property type="evidence" value="ECO:0007669"/>
    <property type="project" value="InterPro"/>
</dbReference>
<dbReference type="PANTHER" id="PTHR46354">
    <property type="entry name" value="DOG1 DOMAIN-CONTAINING PROTEIN"/>
    <property type="match status" value="1"/>
</dbReference>
<dbReference type="PROSITE" id="PS51806">
    <property type="entry name" value="DOG1"/>
    <property type="match status" value="1"/>
</dbReference>
<dbReference type="InterPro" id="IPR025422">
    <property type="entry name" value="TGA_domain"/>
</dbReference>
<keyword evidence="3" id="KW-1185">Reference proteome</keyword>
<dbReference type="InterPro" id="IPR051886">
    <property type="entry name" value="Seed_Dev/Stress_Resp_Reg"/>
</dbReference>
<dbReference type="Proteomes" id="UP001231189">
    <property type="component" value="Unassembled WGS sequence"/>
</dbReference>
<comment type="caution">
    <text evidence="2">The sequence shown here is derived from an EMBL/GenBank/DDBJ whole genome shotgun (WGS) entry which is preliminary data.</text>
</comment>
<proteinExistence type="predicted"/>
<dbReference type="PANTHER" id="PTHR46354:SF4">
    <property type="entry name" value="PROTEIN DOG1-LIKE 3"/>
    <property type="match status" value="1"/>
</dbReference>
<dbReference type="EMBL" id="JAUUTY010000003">
    <property type="protein sequence ID" value="KAK1661938.1"/>
    <property type="molecule type" value="Genomic_DNA"/>
</dbReference>
<evidence type="ECO:0000313" key="3">
    <source>
        <dbReference type="Proteomes" id="UP001231189"/>
    </source>
</evidence>
<protein>
    <recommendedName>
        <fullName evidence="1">DOG1 domain-containing protein</fullName>
    </recommendedName>
</protein>
<dbReference type="GO" id="GO:0006351">
    <property type="term" value="P:DNA-templated transcription"/>
    <property type="evidence" value="ECO:0007669"/>
    <property type="project" value="InterPro"/>
</dbReference>